<evidence type="ECO:0000259" key="2">
    <source>
        <dbReference type="Pfam" id="PF13400"/>
    </source>
</evidence>
<keyword evidence="4" id="KW-1185">Reference proteome</keyword>
<dbReference type="EMBL" id="BAAAQQ010000004">
    <property type="protein sequence ID" value="GAA2119822.1"/>
    <property type="molecule type" value="Genomic_DNA"/>
</dbReference>
<dbReference type="Pfam" id="PF13400">
    <property type="entry name" value="Tad"/>
    <property type="match status" value="1"/>
</dbReference>
<sequence>MRPLPPRDERGQTTVMIVGFAVVLMTAVGMVVNVSAAYLQRQSLDSLADGAALMAADAGAEGSDVYDGGLDKSRLVLFEAAARRAVDDYLSSTGARAAYPGLTRTVHVDLDTRSVRVTVRAPLDLPLRVPGGPATATIAATGAAAVSPEG</sequence>
<organism evidence="3 4">
    <name type="scientific">Nocardioides bigeumensis</name>
    <dbReference type="NCBI Taxonomy" id="433657"/>
    <lineage>
        <taxon>Bacteria</taxon>
        <taxon>Bacillati</taxon>
        <taxon>Actinomycetota</taxon>
        <taxon>Actinomycetes</taxon>
        <taxon>Propionibacteriales</taxon>
        <taxon>Nocardioidaceae</taxon>
        <taxon>Nocardioides</taxon>
    </lineage>
</organism>
<keyword evidence="1" id="KW-0812">Transmembrane</keyword>
<dbReference type="Proteomes" id="UP001500575">
    <property type="component" value="Unassembled WGS sequence"/>
</dbReference>
<reference evidence="4" key="1">
    <citation type="journal article" date="2019" name="Int. J. Syst. Evol. Microbiol.">
        <title>The Global Catalogue of Microorganisms (GCM) 10K type strain sequencing project: providing services to taxonomists for standard genome sequencing and annotation.</title>
        <authorList>
            <consortium name="The Broad Institute Genomics Platform"/>
            <consortium name="The Broad Institute Genome Sequencing Center for Infectious Disease"/>
            <person name="Wu L."/>
            <person name="Ma J."/>
        </authorList>
    </citation>
    <scope>NUCLEOTIDE SEQUENCE [LARGE SCALE GENOMIC DNA]</scope>
    <source>
        <strain evidence="4">JCM 16021</strain>
    </source>
</reference>
<protein>
    <recommendedName>
        <fullName evidence="2">Putative Flp pilus-assembly TadG-like N-terminal domain-containing protein</fullName>
    </recommendedName>
</protein>
<evidence type="ECO:0000256" key="1">
    <source>
        <dbReference type="SAM" id="Phobius"/>
    </source>
</evidence>
<dbReference type="InterPro" id="IPR028087">
    <property type="entry name" value="Tad_N"/>
</dbReference>
<name>A0ABP5JSI8_9ACTN</name>
<evidence type="ECO:0000313" key="3">
    <source>
        <dbReference type="EMBL" id="GAA2119822.1"/>
    </source>
</evidence>
<accession>A0ABP5JSI8</accession>
<comment type="caution">
    <text evidence="3">The sequence shown here is derived from an EMBL/GenBank/DDBJ whole genome shotgun (WGS) entry which is preliminary data.</text>
</comment>
<feature type="transmembrane region" description="Helical" evidence="1">
    <location>
        <begin position="15"/>
        <end position="39"/>
    </location>
</feature>
<feature type="domain" description="Putative Flp pilus-assembly TadG-like N-terminal" evidence="2">
    <location>
        <begin position="11"/>
        <end position="58"/>
    </location>
</feature>
<dbReference type="RefSeq" id="WP_344302839.1">
    <property type="nucleotide sequence ID" value="NZ_BAAAQQ010000004.1"/>
</dbReference>
<keyword evidence="1" id="KW-1133">Transmembrane helix</keyword>
<proteinExistence type="predicted"/>
<gene>
    <name evidence="3" type="ORF">GCM10009843_12790</name>
</gene>
<keyword evidence="1" id="KW-0472">Membrane</keyword>
<evidence type="ECO:0000313" key="4">
    <source>
        <dbReference type="Proteomes" id="UP001500575"/>
    </source>
</evidence>